<comment type="caution">
    <text evidence="2">The sequence shown here is derived from an EMBL/GenBank/DDBJ whole genome shotgun (WGS) entry which is preliminary data.</text>
</comment>
<feature type="domain" description="DUF1659" evidence="1">
    <location>
        <begin position="3"/>
        <end position="65"/>
    </location>
</feature>
<evidence type="ECO:0000313" key="3">
    <source>
        <dbReference type="Proteomes" id="UP000288490"/>
    </source>
</evidence>
<dbReference type="EMBL" id="NGJT01000011">
    <property type="protein sequence ID" value="RST93576.1"/>
    <property type="molecule type" value="Genomic_DNA"/>
</dbReference>
<dbReference type="Pfam" id="PF07872">
    <property type="entry name" value="DUF1659"/>
    <property type="match status" value="1"/>
</dbReference>
<dbReference type="Proteomes" id="UP000288490">
    <property type="component" value="Unassembled WGS sequence"/>
</dbReference>
<gene>
    <name evidence="2" type="ORF">CBF36_07055</name>
</gene>
<evidence type="ECO:0000313" key="2">
    <source>
        <dbReference type="EMBL" id="RST93576.1"/>
    </source>
</evidence>
<dbReference type="OrthoDB" id="2200249at2"/>
<organism evidence="2 3">
    <name type="scientific">Vagococcus bubulae</name>
    <dbReference type="NCBI Taxonomy" id="1977868"/>
    <lineage>
        <taxon>Bacteria</taxon>
        <taxon>Bacillati</taxon>
        <taxon>Bacillota</taxon>
        <taxon>Bacilli</taxon>
        <taxon>Lactobacillales</taxon>
        <taxon>Enterococcaceae</taxon>
        <taxon>Vagococcus</taxon>
    </lineage>
</organism>
<sequence>MEKIFDSKKTILTFKALEDEKPRKQTLSNIRENATDESILDLGEVFNDLAPTDEPLERLAIVNTHHYDM</sequence>
<dbReference type="AlphaFoldDB" id="A0A429ZIR2"/>
<keyword evidence="3" id="KW-1185">Reference proteome</keyword>
<name>A0A429ZIR2_9ENTE</name>
<proteinExistence type="predicted"/>
<dbReference type="RefSeq" id="WP_125957752.1">
    <property type="nucleotide sequence ID" value="NZ_JAQEJV010000013.1"/>
</dbReference>
<dbReference type="InterPro" id="IPR012454">
    <property type="entry name" value="DUF1659"/>
</dbReference>
<protein>
    <recommendedName>
        <fullName evidence="1">DUF1659 domain-containing protein</fullName>
    </recommendedName>
</protein>
<accession>A0A429ZIR2</accession>
<evidence type="ECO:0000259" key="1">
    <source>
        <dbReference type="Pfam" id="PF07872"/>
    </source>
</evidence>
<reference evidence="2 3" key="1">
    <citation type="submission" date="2017-05" db="EMBL/GenBank/DDBJ databases">
        <title>Vagococcus spp. assemblies.</title>
        <authorList>
            <person name="Gulvik C.A."/>
        </authorList>
    </citation>
    <scope>NUCLEOTIDE SEQUENCE [LARGE SCALE GENOMIC DNA]</scope>
    <source>
        <strain evidence="2 3">SS1994</strain>
    </source>
</reference>